<dbReference type="Proteomes" id="UP000030764">
    <property type="component" value="Unassembled WGS sequence"/>
</dbReference>
<evidence type="ECO:0000313" key="1">
    <source>
        <dbReference type="EMBL" id="KFD47000.1"/>
    </source>
</evidence>
<dbReference type="Proteomes" id="UP000030758">
    <property type="component" value="Unassembled WGS sequence"/>
</dbReference>
<evidence type="ECO:0000313" key="2">
    <source>
        <dbReference type="EMBL" id="KFD61870.1"/>
    </source>
</evidence>
<gene>
    <name evidence="1" type="ORF">M513_12130</name>
    <name evidence="2" type="ORF">M514_12130</name>
</gene>
<keyword evidence="3" id="KW-1185">Reference proteome</keyword>
<sequence length="91" mass="10229">MGLHPCQKTISAFCWVSIQPRRSLYADVTVRFVVTLHPLAVKNSHLQQTEGCARIHMMSIGAAAYALTTQQAPLQVIVMCFEPHFEMSKQK</sequence>
<accession>A0A085LPV4</accession>
<proteinExistence type="predicted"/>
<name>A0A085LPV4_9BILA</name>
<reference evidence="1 3" key="1">
    <citation type="journal article" date="2014" name="Nat. Genet.">
        <title>Genome and transcriptome of the porcine whipworm Trichuris suis.</title>
        <authorList>
            <person name="Jex A.R."/>
            <person name="Nejsum P."/>
            <person name="Schwarz E.M."/>
            <person name="Hu L."/>
            <person name="Young N.D."/>
            <person name="Hall R.S."/>
            <person name="Korhonen P.K."/>
            <person name="Liao S."/>
            <person name="Thamsborg S."/>
            <person name="Xia J."/>
            <person name="Xu P."/>
            <person name="Wang S."/>
            <person name="Scheerlinck J.P."/>
            <person name="Hofmann A."/>
            <person name="Sternberg P.W."/>
            <person name="Wang J."/>
            <person name="Gasser R.B."/>
        </authorList>
    </citation>
    <scope>NUCLEOTIDE SEQUENCE [LARGE SCALE GENOMIC DNA]</scope>
    <source>
        <strain evidence="2">DCEP-RM93F</strain>
        <strain evidence="1">DCEP-RM93M</strain>
    </source>
</reference>
<organism evidence="1 3">
    <name type="scientific">Trichuris suis</name>
    <name type="common">pig whipworm</name>
    <dbReference type="NCBI Taxonomy" id="68888"/>
    <lineage>
        <taxon>Eukaryota</taxon>
        <taxon>Metazoa</taxon>
        <taxon>Ecdysozoa</taxon>
        <taxon>Nematoda</taxon>
        <taxon>Enoplea</taxon>
        <taxon>Dorylaimia</taxon>
        <taxon>Trichinellida</taxon>
        <taxon>Trichuridae</taxon>
        <taxon>Trichuris</taxon>
    </lineage>
</organism>
<dbReference type="EMBL" id="KL367608">
    <property type="protein sequence ID" value="KFD61870.1"/>
    <property type="molecule type" value="Genomic_DNA"/>
</dbReference>
<dbReference type="EMBL" id="KL363344">
    <property type="protein sequence ID" value="KFD47000.1"/>
    <property type="molecule type" value="Genomic_DNA"/>
</dbReference>
<dbReference type="AlphaFoldDB" id="A0A085LPV4"/>
<protein>
    <submittedName>
        <fullName evidence="1">Uncharacterized protein</fullName>
    </submittedName>
</protein>
<evidence type="ECO:0000313" key="3">
    <source>
        <dbReference type="Proteomes" id="UP000030764"/>
    </source>
</evidence>